<dbReference type="PANTHER" id="PTHR43280:SF2">
    <property type="entry name" value="HTH-TYPE TRANSCRIPTIONAL REGULATOR EXSA"/>
    <property type="match status" value="1"/>
</dbReference>
<dbReference type="Pfam" id="PF12833">
    <property type="entry name" value="HTH_18"/>
    <property type="match status" value="1"/>
</dbReference>
<accession>A0A3D9I4C6</accession>
<dbReference type="SMART" id="SM00448">
    <property type="entry name" value="REC"/>
    <property type="match status" value="1"/>
</dbReference>
<evidence type="ECO:0000313" key="7">
    <source>
        <dbReference type="EMBL" id="RED56500.1"/>
    </source>
</evidence>
<dbReference type="GO" id="GO:0003700">
    <property type="term" value="F:DNA-binding transcription factor activity"/>
    <property type="evidence" value="ECO:0007669"/>
    <property type="project" value="InterPro"/>
</dbReference>
<dbReference type="InterPro" id="IPR009057">
    <property type="entry name" value="Homeodomain-like_sf"/>
</dbReference>
<dbReference type="PROSITE" id="PS50110">
    <property type="entry name" value="RESPONSE_REGULATORY"/>
    <property type="match status" value="1"/>
</dbReference>
<dbReference type="CDD" id="cd17536">
    <property type="entry name" value="REC_YesN-like"/>
    <property type="match status" value="1"/>
</dbReference>
<evidence type="ECO:0000256" key="4">
    <source>
        <dbReference type="PROSITE-ProRule" id="PRU00169"/>
    </source>
</evidence>
<dbReference type="PROSITE" id="PS01124">
    <property type="entry name" value="HTH_ARAC_FAMILY_2"/>
    <property type="match status" value="1"/>
</dbReference>
<dbReference type="RefSeq" id="WP_116064932.1">
    <property type="nucleotide sequence ID" value="NZ_QRDZ01000039.1"/>
</dbReference>
<reference evidence="7 8" key="1">
    <citation type="submission" date="2018-07" db="EMBL/GenBank/DDBJ databases">
        <title>Genomic Encyclopedia of Type Strains, Phase III (KMG-III): the genomes of soil and plant-associated and newly described type strains.</title>
        <authorList>
            <person name="Whitman W."/>
        </authorList>
    </citation>
    <scope>NUCLEOTIDE SEQUENCE [LARGE SCALE GENOMIC DNA]</scope>
    <source>
        <strain evidence="7 8">CECT 7287</strain>
    </source>
</reference>
<keyword evidence="3" id="KW-0804">Transcription</keyword>
<keyword evidence="1" id="KW-0805">Transcription regulation</keyword>
<dbReference type="Gene3D" id="1.10.10.60">
    <property type="entry name" value="Homeodomain-like"/>
    <property type="match status" value="2"/>
</dbReference>
<sequence length="271" mass="30482">MYNILLVDDQVIETKIVRKIIDSHGLPLIAASATNGEEALELLQESPFDILFTDIKMPGMDGLTLAKHAKMLNPSVQTIVYSAFGEFEYAKEAIDLGVVHYLLKPLDIDEFVRVIDKTIALCDHAAKVRMAFEERGYTEAGLDKGNEAENGTALDSDDRDEQVRKVIRDVRELVEQHYGTPDLDIEYLASRVFLSSSYLGHLFKTHTGHNLGKYIIRVRMEYASKLLVTTNYKVADVGQKVGYANPSYFSHLFKIHFGCTPVQYRESGTSL</sequence>
<dbReference type="PANTHER" id="PTHR43280">
    <property type="entry name" value="ARAC-FAMILY TRANSCRIPTIONAL REGULATOR"/>
    <property type="match status" value="1"/>
</dbReference>
<feature type="domain" description="Response regulatory" evidence="6">
    <location>
        <begin position="3"/>
        <end position="119"/>
    </location>
</feature>
<keyword evidence="2" id="KW-0238">DNA-binding</keyword>
<dbReference type="Gene3D" id="3.40.50.2300">
    <property type="match status" value="1"/>
</dbReference>
<protein>
    <submittedName>
        <fullName evidence="7">Helix-turn-helix protein</fullName>
    </submittedName>
</protein>
<dbReference type="SUPFAM" id="SSF52172">
    <property type="entry name" value="CheY-like"/>
    <property type="match status" value="1"/>
</dbReference>
<evidence type="ECO:0000256" key="1">
    <source>
        <dbReference type="ARBA" id="ARBA00023015"/>
    </source>
</evidence>
<keyword evidence="8" id="KW-1185">Reference proteome</keyword>
<dbReference type="AlphaFoldDB" id="A0A3D9I4C6"/>
<dbReference type="OrthoDB" id="9794370at2"/>
<dbReference type="EMBL" id="QRDZ01000039">
    <property type="protein sequence ID" value="RED56500.1"/>
    <property type="molecule type" value="Genomic_DNA"/>
</dbReference>
<feature type="modified residue" description="4-aspartylphosphate" evidence="4">
    <location>
        <position position="54"/>
    </location>
</feature>
<name>A0A3D9I4C6_9BACL</name>
<evidence type="ECO:0000256" key="2">
    <source>
        <dbReference type="ARBA" id="ARBA00023125"/>
    </source>
</evidence>
<dbReference type="Proteomes" id="UP000256977">
    <property type="component" value="Unassembled WGS sequence"/>
</dbReference>
<dbReference type="GO" id="GO:0043565">
    <property type="term" value="F:sequence-specific DNA binding"/>
    <property type="evidence" value="ECO:0007669"/>
    <property type="project" value="InterPro"/>
</dbReference>
<comment type="caution">
    <text evidence="7">The sequence shown here is derived from an EMBL/GenBank/DDBJ whole genome shotgun (WGS) entry which is preliminary data.</text>
</comment>
<dbReference type="InterPro" id="IPR020449">
    <property type="entry name" value="Tscrpt_reg_AraC-type_HTH"/>
</dbReference>
<dbReference type="Pfam" id="PF00072">
    <property type="entry name" value="Response_reg"/>
    <property type="match status" value="1"/>
</dbReference>
<dbReference type="InterPro" id="IPR018060">
    <property type="entry name" value="HTH_AraC"/>
</dbReference>
<evidence type="ECO:0000256" key="3">
    <source>
        <dbReference type="ARBA" id="ARBA00023163"/>
    </source>
</evidence>
<dbReference type="SMART" id="SM00342">
    <property type="entry name" value="HTH_ARAC"/>
    <property type="match status" value="1"/>
</dbReference>
<keyword evidence="4" id="KW-0597">Phosphoprotein</keyword>
<evidence type="ECO:0000313" key="8">
    <source>
        <dbReference type="Proteomes" id="UP000256977"/>
    </source>
</evidence>
<feature type="domain" description="HTH araC/xylS-type" evidence="5">
    <location>
        <begin position="168"/>
        <end position="267"/>
    </location>
</feature>
<organism evidence="7 8">
    <name type="scientific">Cohnella phaseoli</name>
    <dbReference type="NCBI Taxonomy" id="456490"/>
    <lineage>
        <taxon>Bacteria</taxon>
        <taxon>Bacillati</taxon>
        <taxon>Bacillota</taxon>
        <taxon>Bacilli</taxon>
        <taxon>Bacillales</taxon>
        <taxon>Paenibacillaceae</taxon>
        <taxon>Cohnella</taxon>
    </lineage>
</organism>
<dbReference type="SUPFAM" id="SSF46689">
    <property type="entry name" value="Homeodomain-like"/>
    <property type="match status" value="2"/>
</dbReference>
<dbReference type="InterPro" id="IPR001789">
    <property type="entry name" value="Sig_transdc_resp-reg_receiver"/>
</dbReference>
<dbReference type="GO" id="GO:0000160">
    <property type="term" value="P:phosphorelay signal transduction system"/>
    <property type="evidence" value="ECO:0007669"/>
    <property type="project" value="InterPro"/>
</dbReference>
<dbReference type="PRINTS" id="PR00032">
    <property type="entry name" value="HTHARAC"/>
</dbReference>
<gene>
    <name evidence="7" type="ORF">DFP98_13958</name>
</gene>
<evidence type="ECO:0000259" key="5">
    <source>
        <dbReference type="PROSITE" id="PS01124"/>
    </source>
</evidence>
<dbReference type="InterPro" id="IPR011006">
    <property type="entry name" value="CheY-like_superfamily"/>
</dbReference>
<evidence type="ECO:0000259" key="6">
    <source>
        <dbReference type="PROSITE" id="PS50110"/>
    </source>
</evidence>
<proteinExistence type="predicted"/>